<keyword evidence="1" id="KW-0732">Signal</keyword>
<comment type="caution">
    <text evidence="2">The sequence shown here is derived from an EMBL/GenBank/DDBJ whole genome shotgun (WGS) entry which is preliminary data.</text>
</comment>
<gene>
    <name evidence="2" type="ORF">V6N11_009405</name>
</gene>
<evidence type="ECO:0000313" key="3">
    <source>
        <dbReference type="Proteomes" id="UP001396334"/>
    </source>
</evidence>
<feature type="signal peptide" evidence="1">
    <location>
        <begin position="1"/>
        <end position="18"/>
    </location>
</feature>
<keyword evidence="3" id="KW-1185">Reference proteome</keyword>
<reference evidence="2 3" key="1">
    <citation type="journal article" date="2024" name="G3 (Bethesda)">
        <title>Genome assembly of Hibiscus sabdariffa L. provides insights into metabolisms of medicinal natural products.</title>
        <authorList>
            <person name="Kim T."/>
        </authorList>
    </citation>
    <scope>NUCLEOTIDE SEQUENCE [LARGE SCALE GENOMIC DNA]</scope>
    <source>
        <strain evidence="2">TK-2024</strain>
        <tissue evidence="2">Old leaves</tissue>
    </source>
</reference>
<dbReference type="EMBL" id="JBBPBN010000103">
    <property type="protein sequence ID" value="KAK8979196.1"/>
    <property type="molecule type" value="Genomic_DNA"/>
</dbReference>
<evidence type="ECO:0000256" key="1">
    <source>
        <dbReference type="SAM" id="SignalP"/>
    </source>
</evidence>
<organism evidence="2 3">
    <name type="scientific">Hibiscus sabdariffa</name>
    <name type="common">roselle</name>
    <dbReference type="NCBI Taxonomy" id="183260"/>
    <lineage>
        <taxon>Eukaryota</taxon>
        <taxon>Viridiplantae</taxon>
        <taxon>Streptophyta</taxon>
        <taxon>Embryophyta</taxon>
        <taxon>Tracheophyta</taxon>
        <taxon>Spermatophyta</taxon>
        <taxon>Magnoliopsida</taxon>
        <taxon>eudicotyledons</taxon>
        <taxon>Gunneridae</taxon>
        <taxon>Pentapetalae</taxon>
        <taxon>rosids</taxon>
        <taxon>malvids</taxon>
        <taxon>Malvales</taxon>
        <taxon>Malvaceae</taxon>
        <taxon>Malvoideae</taxon>
        <taxon>Hibiscus</taxon>
    </lineage>
</organism>
<protein>
    <submittedName>
        <fullName evidence="2">Uncharacterized protein</fullName>
    </submittedName>
</protein>
<evidence type="ECO:0000313" key="2">
    <source>
        <dbReference type="EMBL" id="KAK8979196.1"/>
    </source>
</evidence>
<dbReference type="Proteomes" id="UP001396334">
    <property type="component" value="Unassembled WGS sequence"/>
</dbReference>
<sequence>MFDFALSGVVFLFRDVVSLSSSVWSGERKWKPKSCGFRPASGRRSLPKLESNEVASGGKEQLLTVVGKVDLPTGKSTARGAESSWEVKLENTIDMDDNPDI</sequence>
<accession>A0ABR2NSP0</accession>
<proteinExistence type="predicted"/>
<name>A0ABR2NSP0_9ROSI</name>
<feature type="chain" id="PRO_5047482809" evidence="1">
    <location>
        <begin position="19"/>
        <end position="101"/>
    </location>
</feature>